<organism evidence="1 2">
    <name type="scientific">Pholiota conissans</name>
    <dbReference type="NCBI Taxonomy" id="109636"/>
    <lineage>
        <taxon>Eukaryota</taxon>
        <taxon>Fungi</taxon>
        <taxon>Dikarya</taxon>
        <taxon>Basidiomycota</taxon>
        <taxon>Agaricomycotina</taxon>
        <taxon>Agaricomycetes</taxon>
        <taxon>Agaricomycetidae</taxon>
        <taxon>Agaricales</taxon>
        <taxon>Agaricineae</taxon>
        <taxon>Strophariaceae</taxon>
        <taxon>Pholiota</taxon>
    </lineage>
</organism>
<evidence type="ECO:0000313" key="1">
    <source>
        <dbReference type="EMBL" id="KAF9473707.1"/>
    </source>
</evidence>
<dbReference type="OrthoDB" id="3172906at2759"/>
<keyword evidence="2" id="KW-1185">Reference proteome</keyword>
<protein>
    <submittedName>
        <fullName evidence="1">Uncharacterized protein</fullName>
    </submittedName>
</protein>
<dbReference type="EMBL" id="MU155422">
    <property type="protein sequence ID" value="KAF9473707.1"/>
    <property type="molecule type" value="Genomic_DNA"/>
</dbReference>
<reference evidence="1" key="1">
    <citation type="submission" date="2020-11" db="EMBL/GenBank/DDBJ databases">
        <authorList>
            <consortium name="DOE Joint Genome Institute"/>
            <person name="Ahrendt S."/>
            <person name="Riley R."/>
            <person name="Andreopoulos W."/>
            <person name="Labutti K."/>
            <person name="Pangilinan J."/>
            <person name="Ruiz-Duenas F.J."/>
            <person name="Barrasa J.M."/>
            <person name="Sanchez-Garcia M."/>
            <person name="Camarero S."/>
            <person name="Miyauchi S."/>
            <person name="Serrano A."/>
            <person name="Linde D."/>
            <person name="Babiker R."/>
            <person name="Drula E."/>
            <person name="Ayuso-Fernandez I."/>
            <person name="Pacheco R."/>
            <person name="Padilla G."/>
            <person name="Ferreira P."/>
            <person name="Barriuso J."/>
            <person name="Kellner H."/>
            <person name="Castanera R."/>
            <person name="Alfaro M."/>
            <person name="Ramirez L."/>
            <person name="Pisabarro A.G."/>
            <person name="Kuo A."/>
            <person name="Tritt A."/>
            <person name="Lipzen A."/>
            <person name="He G."/>
            <person name="Yan M."/>
            <person name="Ng V."/>
            <person name="Cullen D."/>
            <person name="Martin F."/>
            <person name="Rosso M.-N."/>
            <person name="Henrissat B."/>
            <person name="Hibbett D."/>
            <person name="Martinez A.T."/>
            <person name="Grigoriev I.V."/>
        </authorList>
    </citation>
    <scope>NUCLEOTIDE SEQUENCE</scope>
    <source>
        <strain evidence="1">CIRM-BRFM 674</strain>
    </source>
</reference>
<sequence length="114" mass="12523">MTIRVQRVERPIVMFPDEIGHPISILDVMNAIYNAVCTSVVVASNAGGSSTTHLIFEPGPDDGNQEVDSMNVVPSDAINRQFRGLVLWAGLRASTDEVDVWILMLQGRRRGGHH</sequence>
<name>A0A9P6CP98_9AGAR</name>
<evidence type="ECO:0000313" key="2">
    <source>
        <dbReference type="Proteomes" id="UP000807469"/>
    </source>
</evidence>
<accession>A0A9P6CP98</accession>
<dbReference type="Proteomes" id="UP000807469">
    <property type="component" value="Unassembled WGS sequence"/>
</dbReference>
<gene>
    <name evidence="1" type="ORF">BDN70DRAFT_937233</name>
</gene>
<proteinExistence type="predicted"/>
<dbReference type="AlphaFoldDB" id="A0A9P6CP98"/>
<comment type="caution">
    <text evidence="1">The sequence shown here is derived from an EMBL/GenBank/DDBJ whole genome shotgun (WGS) entry which is preliminary data.</text>
</comment>